<organism evidence="3 4">
    <name type="scientific">Anaeramoeba flamelloides</name>
    <dbReference type="NCBI Taxonomy" id="1746091"/>
    <lineage>
        <taxon>Eukaryota</taxon>
        <taxon>Metamonada</taxon>
        <taxon>Anaeramoebidae</taxon>
        <taxon>Anaeramoeba</taxon>
    </lineage>
</organism>
<keyword evidence="4" id="KW-1185">Reference proteome</keyword>
<feature type="region of interest" description="Disordered" evidence="2">
    <location>
        <begin position="148"/>
        <end position="167"/>
    </location>
</feature>
<accession>A0ABQ8YRJ4</accession>
<evidence type="ECO:0000313" key="3">
    <source>
        <dbReference type="EMBL" id="KAJ6247064.1"/>
    </source>
</evidence>
<feature type="compositionally biased region" description="Polar residues" evidence="2">
    <location>
        <begin position="33"/>
        <end position="62"/>
    </location>
</feature>
<protein>
    <submittedName>
        <fullName evidence="3">Defective chorion-1 protein</fullName>
    </submittedName>
</protein>
<feature type="coiled-coil region" evidence="1">
    <location>
        <begin position="305"/>
        <end position="346"/>
    </location>
</feature>
<reference evidence="3" key="1">
    <citation type="submission" date="2022-08" db="EMBL/GenBank/DDBJ databases">
        <title>Novel sulfate-reducing endosymbionts in the free-living metamonad Anaeramoeba.</title>
        <authorList>
            <person name="Jerlstrom-Hultqvist J."/>
            <person name="Cepicka I."/>
            <person name="Gallot-Lavallee L."/>
            <person name="Salas-Leiva D."/>
            <person name="Curtis B.A."/>
            <person name="Zahonova K."/>
            <person name="Pipaliya S."/>
            <person name="Dacks J."/>
            <person name="Roger A.J."/>
        </authorList>
    </citation>
    <scope>NUCLEOTIDE SEQUENCE</scope>
    <source>
        <strain evidence="3">Schooner1</strain>
    </source>
</reference>
<dbReference type="Proteomes" id="UP001150062">
    <property type="component" value="Unassembled WGS sequence"/>
</dbReference>
<sequence length="526" mass="61874">MSFPSDIYELFNGDLSQYDSNDFSEMNTVFQRDYNRSPSLDRSTLDQELTTSSSDQKGNNSNNEDKTEKNNRQKNGNTKGNSNLKGQLKKRFQFLTTDLEISKKENKSEKDLDFEQKQKQKQKQLQLQLQQQQQQQEQQIQQRRNVYSNNLEQSRNQSGTSKYGTNVRSKFRKRDLKNPIKELENEEELNLNYGFRENSTIVESGKDVYKLITGVLWVMSGGASIKVLAPYSDTITKKIGELLNASENEEKTFKKQLKYLLTNSRRTFTEYVLEIIIGVLSLRFVSVSEEQNDISVQFWDTLTRIVEIDEALQKIEQNQNSNENEKMQQLKEKEELQLNLQKIYKKIFTPKVLMFWFKKRFVDRLDAFFGPKLADSFYTEHFFYFGKSKFMLSCLILACELVKKDGIAKRYSELVDLEYENDPLNLYSNNRGKKQGLIKELIVKYQLNGGQYWKVLSREYMKQLKFDDSNLLDFFPFKQIISNPLFKNLSNGYGQQMLTQKKRVLATKGNVIDNDFNFGWIMKKEY</sequence>
<comment type="caution">
    <text evidence="3">The sequence shown here is derived from an EMBL/GenBank/DDBJ whole genome shotgun (WGS) entry which is preliminary data.</text>
</comment>
<feature type="compositionally biased region" description="Polar residues" evidence="2">
    <location>
        <begin position="73"/>
        <end position="85"/>
    </location>
</feature>
<proteinExistence type="predicted"/>
<evidence type="ECO:0000256" key="2">
    <source>
        <dbReference type="SAM" id="MobiDB-lite"/>
    </source>
</evidence>
<gene>
    <name evidence="3" type="ORF">M0813_19052</name>
</gene>
<name>A0ABQ8YRJ4_9EUKA</name>
<evidence type="ECO:0000256" key="1">
    <source>
        <dbReference type="SAM" id="Coils"/>
    </source>
</evidence>
<evidence type="ECO:0000313" key="4">
    <source>
        <dbReference type="Proteomes" id="UP001150062"/>
    </source>
</evidence>
<feature type="region of interest" description="Disordered" evidence="2">
    <location>
        <begin position="33"/>
        <end position="87"/>
    </location>
</feature>
<dbReference type="EMBL" id="JAOAOG010000128">
    <property type="protein sequence ID" value="KAJ6247064.1"/>
    <property type="molecule type" value="Genomic_DNA"/>
</dbReference>
<keyword evidence="1" id="KW-0175">Coiled coil</keyword>